<accession>A0ABY5VSU8</accession>
<dbReference type="Proteomes" id="UP001059617">
    <property type="component" value="Chromosome"/>
</dbReference>
<evidence type="ECO:0000313" key="5">
    <source>
        <dbReference type="Proteomes" id="UP001059617"/>
    </source>
</evidence>
<reference evidence="4" key="1">
    <citation type="submission" date="2021-04" db="EMBL/GenBank/DDBJ databases">
        <authorList>
            <person name="Hartkoorn R.C."/>
            <person name="Beaudoing E."/>
            <person name="Hot D."/>
        </authorList>
    </citation>
    <scope>NUCLEOTIDE SEQUENCE</scope>
    <source>
        <strain evidence="4">NRRL B-16292</strain>
    </source>
</reference>
<evidence type="ECO:0000256" key="1">
    <source>
        <dbReference type="ARBA" id="ARBA00022964"/>
    </source>
</evidence>
<evidence type="ECO:0000259" key="3">
    <source>
        <dbReference type="Pfam" id="PF07883"/>
    </source>
</evidence>
<dbReference type="PANTHER" id="PTHR41517:SF1">
    <property type="entry name" value="CUPIN"/>
    <property type="match status" value="1"/>
</dbReference>
<dbReference type="InterPro" id="IPR011051">
    <property type="entry name" value="RmlC_Cupin_sf"/>
</dbReference>
<feature type="domain" description="Cupin type-2" evidence="3">
    <location>
        <begin position="114"/>
        <end position="178"/>
    </location>
</feature>
<dbReference type="InterPro" id="IPR013096">
    <property type="entry name" value="Cupin_2"/>
</dbReference>
<dbReference type="RefSeq" id="WP_259857987.1">
    <property type="nucleotide sequence ID" value="NZ_BAAAST010000007.1"/>
</dbReference>
<sequence>MEIPVTVRFPTDTSLDPGTAPETVERLGELYSDLDRLDLQPLWTQNKQLLSRAPRPKAVPWMWRRVDMIPLAARCAELITISRGGDRRVLALANPGLDGRPFITSTLWAAIQYLGAHESAPAHRHSPGAIRFVLEGEGTFTTVNGDACDMRAGDLVLTPPWHWHDHKNESDAPMTWFDGLDLPLVNHLDATFFEEYPAEAMQPVRGHNLSEQIYRAPGTVPAVASSGVSVYSPLLVYRFADTEQALRSLARDSGAAMVSLEYVNPLSGASVMPTLGCHASRLAPGQRTVTERQVGSQVFVAFRGSGTTVIDGRSFDWGPGDIFVAPSWAAVDHEASTESYLFRVTDAPVLKALGLSRHTVEGRNQDVLGKFVGHAEAP</sequence>
<dbReference type="Pfam" id="PF07883">
    <property type="entry name" value="Cupin_2"/>
    <property type="match status" value="1"/>
</dbReference>
<dbReference type="InterPro" id="IPR014710">
    <property type="entry name" value="RmlC-like_jellyroll"/>
</dbReference>
<keyword evidence="1" id="KW-0223">Dioxygenase</keyword>
<proteinExistence type="predicted"/>
<dbReference type="PANTHER" id="PTHR41517">
    <property type="entry name" value="1,2-DIOXYGENASE PROTEIN-RELATED"/>
    <property type="match status" value="1"/>
</dbReference>
<name>A0ABY5VSU8_9ACTN</name>
<keyword evidence="2" id="KW-0560">Oxidoreductase</keyword>
<organism evidence="4 5">
    <name type="scientific">Dactylosporangium fulvum</name>
    <dbReference type="NCBI Taxonomy" id="53359"/>
    <lineage>
        <taxon>Bacteria</taxon>
        <taxon>Bacillati</taxon>
        <taxon>Actinomycetota</taxon>
        <taxon>Actinomycetes</taxon>
        <taxon>Micromonosporales</taxon>
        <taxon>Micromonosporaceae</taxon>
        <taxon>Dactylosporangium</taxon>
    </lineage>
</organism>
<dbReference type="Gene3D" id="2.60.120.10">
    <property type="entry name" value="Jelly Rolls"/>
    <property type="match status" value="1"/>
</dbReference>
<dbReference type="SUPFAM" id="SSF51182">
    <property type="entry name" value="RmlC-like cupins"/>
    <property type="match status" value="1"/>
</dbReference>
<evidence type="ECO:0000256" key="2">
    <source>
        <dbReference type="ARBA" id="ARBA00023002"/>
    </source>
</evidence>
<keyword evidence="5" id="KW-1185">Reference proteome</keyword>
<gene>
    <name evidence="4" type="ORF">Dfulv_34420</name>
</gene>
<dbReference type="EMBL" id="CP073720">
    <property type="protein sequence ID" value="UWP80229.1"/>
    <property type="molecule type" value="Genomic_DNA"/>
</dbReference>
<dbReference type="InterPro" id="IPR047183">
    <property type="entry name" value="GDO-like"/>
</dbReference>
<dbReference type="CDD" id="cd06992">
    <property type="entry name" value="cupin_GDO-like_C"/>
    <property type="match status" value="1"/>
</dbReference>
<protein>
    <submittedName>
        <fullName evidence="4">Cupin domain-containing protein</fullName>
    </submittedName>
</protein>
<dbReference type="CDD" id="cd02216">
    <property type="entry name" value="cupin_GDO-like_N"/>
    <property type="match status" value="1"/>
</dbReference>
<evidence type="ECO:0000313" key="4">
    <source>
        <dbReference type="EMBL" id="UWP80229.1"/>
    </source>
</evidence>
<reference evidence="4" key="2">
    <citation type="submission" date="2022-09" db="EMBL/GenBank/DDBJ databases">
        <title>Biosynthetic gene clusters of Dactylosporangioum fulvum.</title>
        <authorList>
            <person name="Caradec T."/>
        </authorList>
    </citation>
    <scope>NUCLEOTIDE SEQUENCE</scope>
    <source>
        <strain evidence="4">NRRL B-16292</strain>
    </source>
</reference>